<protein>
    <submittedName>
        <fullName evidence="4">Stress protein</fullName>
    </submittedName>
</protein>
<feature type="transmembrane region" description="Helical" evidence="2">
    <location>
        <begin position="12"/>
        <end position="31"/>
    </location>
</feature>
<dbReference type="PANTHER" id="PTHR33178:SF10">
    <property type="entry name" value="STRESS-RESPONSE A_B BARREL DOMAIN-CONTAINING PROTEIN"/>
    <property type="match status" value="1"/>
</dbReference>
<keyword evidence="2" id="KW-0472">Membrane</keyword>
<evidence type="ECO:0000256" key="1">
    <source>
        <dbReference type="ARBA" id="ARBA00011738"/>
    </source>
</evidence>
<keyword evidence="5" id="KW-1185">Reference proteome</keyword>
<sequence length="146" mass="16244">MNINLFPTSRLNIKTIAGVALLAAIVSSLVLHSGQGNLRGAEARAPEKLLRHIVLYKFKETTTPAQVQEVIDTFSALPKQIPQIADFECGSNVSQEGKSEGMTQAFVVSFRSDADLRTYLTHPAHLAYVNIVKDKREKVLVFDYWK</sequence>
<dbReference type="Gene3D" id="3.30.70.100">
    <property type="match status" value="1"/>
</dbReference>
<evidence type="ECO:0000259" key="3">
    <source>
        <dbReference type="PROSITE" id="PS51502"/>
    </source>
</evidence>
<dbReference type="STRING" id="1841610.A6X21_16570"/>
<evidence type="ECO:0000256" key="2">
    <source>
        <dbReference type="SAM" id="Phobius"/>
    </source>
</evidence>
<dbReference type="SUPFAM" id="SSF54909">
    <property type="entry name" value="Dimeric alpha+beta barrel"/>
    <property type="match status" value="1"/>
</dbReference>
<feature type="domain" description="Stress-response A/B barrel" evidence="3">
    <location>
        <begin position="50"/>
        <end position="144"/>
    </location>
</feature>
<dbReference type="AlphaFoldDB" id="A0A1C3EQB2"/>
<dbReference type="PROSITE" id="PS51502">
    <property type="entry name" value="S_R_A_B_BARREL"/>
    <property type="match status" value="1"/>
</dbReference>
<name>A0A1C3EQB2_9PLAN</name>
<dbReference type="PANTHER" id="PTHR33178">
    <property type="match status" value="1"/>
</dbReference>
<comment type="subunit">
    <text evidence="1">Homodimer.</text>
</comment>
<organism evidence="4 5">
    <name type="scientific">Planctopirus hydrillae</name>
    <dbReference type="NCBI Taxonomy" id="1841610"/>
    <lineage>
        <taxon>Bacteria</taxon>
        <taxon>Pseudomonadati</taxon>
        <taxon>Planctomycetota</taxon>
        <taxon>Planctomycetia</taxon>
        <taxon>Planctomycetales</taxon>
        <taxon>Planctomycetaceae</taxon>
        <taxon>Planctopirus</taxon>
    </lineage>
</organism>
<gene>
    <name evidence="4" type="ORF">A6X21_16570</name>
</gene>
<dbReference type="EMBL" id="LYDR01000033">
    <property type="protein sequence ID" value="ODA35431.1"/>
    <property type="molecule type" value="Genomic_DNA"/>
</dbReference>
<dbReference type="RefSeq" id="WP_068845891.1">
    <property type="nucleotide sequence ID" value="NZ_LYDR01000033.1"/>
</dbReference>
<evidence type="ECO:0000313" key="5">
    <source>
        <dbReference type="Proteomes" id="UP000094828"/>
    </source>
</evidence>
<dbReference type="InterPro" id="IPR044662">
    <property type="entry name" value="HS1/DABB1-like"/>
</dbReference>
<evidence type="ECO:0000313" key="4">
    <source>
        <dbReference type="EMBL" id="ODA35431.1"/>
    </source>
</evidence>
<dbReference type="SMART" id="SM00886">
    <property type="entry name" value="Dabb"/>
    <property type="match status" value="1"/>
</dbReference>
<keyword evidence="2" id="KW-0812">Transmembrane</keyword>
<dbReference type="InterPro" id="IPR011008">
    <property type="entry name" value="Dimeric_a/b-barrel"/>
</dbReference>
<accession>A0A1C3EQB2</accession>
<keyword evidence="2" id="KW-1133">Transmembrane helix</keyword>
<dbReference type="InterPro" id="IPR013097">
    <property type="entry name" value="Dabb"/>
</dbReference>
<dbReference type="OrthoDB" id="9808130at2"/>
<proteinExistence type="predicted"/>
<dbReference type="Proteomes" id="UP000094828">
    <property type="component" value="Unassembled WGS sequence"/>
</dbReference>
<dbReference type="Pfam" id="PF07876">
    <property type="entry name" value="Dabb"/>
    <property type="match status" value="1"/>
</dbReference>
<reference evidence="4 5" key="1">
    <citation type="submission" date="2016-05" db="EMBL/GenBank/DDBJ databases">
        <title>Genomic and physiological characterization of Planctopirus sp. isolated from fresh water lake.</title>
        <authorList>
            <person name="Subhash Y."/>
            <person name="Ramana C."/>
        </authorList>
    </citation>
    <scope>NUCLEOTIDE SEQUENCE [LARGE SCALE GENOMIC DNA]</scope>
    <source>
        <strain evidence="4 5">JC280</strain>
    </source>
</reference>
<comment type="caution">
    <text evidence="4">The sequence shown here is derived from an EMBL/GenBank/DDBJ whole genome shotgun (WGS) entry which is preliminary data.</text>
</comment>